<evidence type="ECO:0000256" key="2">
    <source>
        <dbReference type="ARBA" id="ARBA00004922"/>
    </source>
</evidence>
<evidence type="ECO:0000256" key="1">
    <source>
        <dbReference type="ARBA" id="ARBA00004323"/>
    </source>
</evidence>
<evidence type="ECO:0000313" key="9">
    <source>
        <dbReference type="EMBL" id="CAC5410820.1"/>
    </source>
</evidence>
<dbReference type="SUPFAM" id="SSF53756">
    <property type="entry name" value="UDP-Glycosyltransferase/glycogen phosphorylase"/>
    <property type="match status" value="1"/>
</dbReference>
<evidence type="ECO:0000259" key="8">
    <source>
        <dbReference type="Pfam" id="PF00852"/>
    </source>
</evidence>
<dbReference type="GO" id="GO:0032580">
    <property type="term" value="C:Golgi cisterna membrane"/>
    <property type="evidence" value="ECO:0007669"/>
    <property type="project" value="UniProtKB-SubCell"/>
</dbReference>
<evidence type="ECO:0000256" key="5">
    <source>
        <dbReference type="ARBA" id="ARBA00022679"/>
    </source>
</evidence>
<evidence type="ECO:0000256" key="7">
    <source>
        <dbReference type="RuleBase" id="RU003832"/>
    </source>
</evidence>
<accession>A0A6J8DVK6</accession>
<keyword evidence="7" id="KW-0472">Membrane</keyword>
<keyword evidence="10" id="KW-1185">Reference proteome</keyword>
<dbReference type="UniPathway" id="UPA00378"/>
<evidence type="ECO:0000256" key="4">
    <source>
        <dbReference type="ARBA" id="ARBA00022676"/>
    </source>
</evidence>
<dbReference type="Proteomes" id="UP000507470">
    <property type="component" value="Unassembled WGS sequence"/>
</dbReference>
<comment type="subcellular location">
    <subcellularLocation>
        <location evidence="1">Golgi apparatus membrane</location>
        <topology evidence="1">Single-pass type II membrane protein</topology>
    </subcellularLocation>
    <subcellularLocation>
        <location evidence="7">Golgi apparatus</location>
        <location evidence="7">Golgi stack membrane</location>
        <topology evidence="7">Single-pass type II membrane protein</topology>
    </subcellularLocation>
</comment>
<dbReference type="PANTHER" id="PTHR48438:SF1">
    <property type="entry name" value="ALPHA-(1,3)-FUCOSYLTRANSFERASE C-RELATED"/>
    <property type="match status" value="1"/>
</dbReference>
<dbReference type="AlphaFoldDB" id="A0A6J8DVK6"/>
<dbReference type="EMBL" id="CACVKT020007808">
    <property type="protein sequence ID" value="CAC5410820.1"/>
    <property type="molecule type" value="Genomic_DNA"/>
</dbReference>
<evidence type="ECO:0000256" key="3">
    <source>
        <dbReference type="ARBA" id="ARBA00008919"/>
    </source>
</evidence>
<organism evidence="9 10">
    <name type="scientific">Mytilus coruscus</name>
    <name type="common">Sea mussel</name>
    <dbReference type="NCBI Taxonomy" id="42192"/>
    <lineage>
        <taxon>Eukaryota</taxon>
        <taxon>Metazoa</taxon>
        <taxon>Spiralia</taxon>
        <taxon>Lophotrochozoa</taxon>
        <taxon>Mollusca</taxon>
        <taxon>Bivalvia</taxon>
        <taxon>Autobranchia</taxon>
        <taxon>Pteriomorphia</taxon>
        <taxon>Mytilida</taxon>
        <taxon>Mytiloidea</taxon>
        <taxon>Mytilidae</taxon>
        <taxon>Mytilinae</taxon>
        <taxon>Mytilus</taxon>
    </lineage>
</organism>
<feature type="domain" description="Fucosyltransferase C-terminal" evidence="8">
    <location>
        <begin position="33"/>
        <end position="175"/>
    </location>
</feature>
<dbReference type="InterPro" id="IPR038577">
    <property type="entry name" value="GT10-like_C_sf"/>
</dbReference>
<sequence>MTYRKDSEGFSPFVLLKKDLHSPVNNYTSVYMNKTKDVAWIVSDCRTQSNREAYVKELSKYIDIDIYEKCGKPCLFKDDCKTHLSKPNRFYLSFENALCKDYLTEKIANLYTTSRNCIPIFRGAPNARDCLPLKTYISTADFESPQKLAAFLKKIGSNETRYISYLKEKDKYVSIDGKFKERTLRYMLSFKC</sequence>
<proteinExistence type="inferred from homology"/>
<comment type="similarity">
    <text evidence="3 7">Belongs to the glycosyltransferase 10 family.</text>
</comment>
<evidence type="ECO:0000256" key="6">
    <source>
        <dbReference type="ARBA" id="ARBA00023034"/>
    </source>
</evidence>
<dbReference type="OrthoDB" id="8057859at2759"/>
<keyword evidence="4 7" id="KW-0328">Glycosyltransferase</keyword>
<protein>
    <recommendedName>
        <fullName evidence="7">Fucosyltransferase</fullName>
        <ecNumber evidence="7">2.4.1.-</ecNumber>
    </recommendedName>
</protein>
<dbReference type="PANTHER" id="PTHR48438">
    <property type="entry name" value="ALPHA-(1,3)-FUCOSYLTRANSFERASE C-RELATED"/>
    <property type="match status" value="1"/>
</dbReference>
<evidence type="ECO:0000313" key="10">
    <source>
        <dbReference type="Proteomes" id="UP000507470"/>
    </source>
</evidence>
<dbReference type="GO" id="GO:0000139">
    <property type="term" value="C:Golgi membrane"/>
    <property type="evidence" value="ECO:0007669"/>
    <property type="project" value="UniProtKB-SubCell"/>
</dbReference>
<comment type="pathway">
    <text evidence="2">Protein modification; protein glycosylation.</text>
</comment>
<gene>
    <name evidence="9" type="ORF">MCOR_43978</name>
</gene>
<keyword evidence="5 7" id="KW-0808">Transferase</keyword>
<keyword evidence="7" id="KW-0812">Transmembrane</keyword>
<name>A0A6J8DVK6_MYTCO</name>
<dbReference type="GO" id="GO:0008417">
    <property type="term" value="F:fucosyltransferase activity"/>
    <property type="evidence" value="ECO:0007669"/>
    <property type="project" value="InterPro"/>
</dbReference>
<dbReference type="InterPro" id="IPR001503">
    <property type="entry name" value="Glyco_trans_10"/>
</dbReference>
<reference evidence="9 10" key="1">
    <citation type="submission" date="2020-06" db="EMBL/GenBank/DDBJ databases">
        <authorList>
            <person name="Li R."/>
            <person name="Bekaert M."/>
        </authorList>
    </citation>
    <scope>NUCLEOTIDE SEQUENCE [LARGE SCALE GENOMIC DNA]</scope>
    <source>
        <strain evidence="10">wild</strain>
    </source>
</reference>
<dbReference type="Gene3D" id="3.40.50.11660">
    <property type="entry name" value="Glycosyl transferase family 10, C-terminal domain"/>
    <property type="match status" value="1"/>
</dbReference>
<keyword evidence="6 7" id="KW-0333">Golgi apparatus</keyword>
<dbReference type="Pfam" id="PF00852">
    <property type="entry name" value="Glyco_transf_10"/>
    <property type="match status" value="1"/>
</dbReference>
<dbReference type="EC" id="2.4.1.-" evidence="7"/>
<dbReference type="InterPro" id="IPR055270">
    <property type="entry name" value="Glyco_tran_10_C"/>
</dbReference>